<dbReference type="PROSITE" id="PS50943">
    <property type="entry name" value="HTH_CROC1"/>
    <property type="match status" value="1"/>
</dbReference>
<reference evidence="3" key="1">
    <citation type="journal article" date="2011" name="Stand. Genomic Sci.">
        <title>Genome sequence of the filamentous, gliding Thiothrix nivea neotype strain (JP2(T)).</title>
        <authorList>
            <person name="Lapidus A."/>
            <person name="Nolan M."/>
            <person name="Lucas S."/>
            <person name="Glavina Del Rio T."/>
            <person name="Tice H."/>
            <person name="Cheng J.F."/>
            <person name="Tapia R."/>
            <person name="Han C."/>
            <person name="Goodwin L."/>
            <person name="Pitluck S."/>
            <person name="Liolios K."/>
            <person name="Pagani I."/>
            <person name="Ivanova N."/>
            <person name="Huntemann M."/>
            <person name="Mavromatis K."/>
            <person name="Mikhailova N."/>
            <person name="Pati A."/>
            <person name="Chen A."/>
            <person name="Palaniappan K."/>
            <person name="Land M."/>
            <person name="Brambilla E.M."/>
            <person name="Rohde M."/>
            <person name="Abt B."/>
            <person name="Verbarg S."/>
            <person name="Goker M."/>
            <person name="Bristow J."/>
            <person name="Eisen J.A."/>
            <person name="Markowitz V."/>
            <person name="Hugenholtz P."/>
            <person name="Kyrpides N.C."/>
            <person name="Klenk H.P."/>
            <person name="Woyke T."/>
        </authorList>
    </citation>
    <scope>NUCLEOTIDE SEQUENCE [LARGE SCALE GENOMIC DNA]</scope>
    <source>
        <strain evidence="3">ATCC 35100 / DSM 5205 / JP2</strain>
    </source>
</reference>
<evidence type="ECO:0000313" key="2">
    <source>
        <dbReference type="EMBL" id="EIJ35038.1"/>
    </source>
</evidence>
<dbReference type="Pfam" id="PF01381">
    <property type="entry name" value="HTH_3"/>
    <property type="match status" value="1"/>
</dbReference>
<dbReference type="Gene3D" id="1.10.260.40">
    <property type="entry name" value="lambda repressor-like DNA-binding domains"/>
    <property type="match status" value="1"/>
</dbReference>
<dbReference type="InterPro" id="IPR013435">
    <property type="entry name" value="Mobile_mystery_prot_A"/>
</dbReference>
<dbReference type="CDD" id="cd00093">
    <property type="entry name" value="HTH_XRE"/>
    <property type="match status" value="1"/>
</dbReference>
<feature type="domain" description="HTH cro/C1-type" evidence="1">
    <location>
        <begin position="34"/>
        <end position="90"/>
    </location>
</feature>
<name>A0A656HDR7_THINJ</name>
<accession>A0A656HDR7</accession>
<dbReference type="Proteomes" id="UP000005317">
    <property type="component" value="Unassembled WGS sequence"/>
</dbReference>
<dbReference type="OrthoDB" id="5951507at2"/>
<organism evidence="2 3">
    <name type="scientific">Thiothrix nivea (strain ATCC 35100 / DSM 5205 / JP2)</name>
    <dbReference type="NCBI Taxonomy" id="870187"/>
    <lineage>
        <taxon>Bacteria</taxon>
        <taxon>Pseudomonadati</taxon>
        <taxon>Pseudomonadota</taxon>
        <taxon>Gammaproteobacteria</taxon>
        <taxon>Thiotrichales</taxon>
        <taxon>Thiotrichaceae</taxon>
        <taxon>Thiothrix</taxon>
    </lineage>
</organism>
<evidence type="ECO:0000313" key="3">
    <source>
        <dbReference type="Proteomes" id="UP000005317"/>
    </source>
</evidence>
<dbReference type="EMBL" id="JH651384">
    <property type="protein sequence ID" value="EIJ35038.1"/>
    <property type="molecule type" value="Genomic_DNA"/>
</dbReference>
<dbReference type="AlphaFoldDB" id="A0A656HDR7"/>
<evidence type="ECO:0000259" key="1">
    <source>
        <dbReference type="PROSITE" id="PS50943"/>
    </source>
</evidence>
<dbReference type="RefSeq" id="WP_002708950.1">
    <property type="nucleotide sequence ID" value="NZ_JH651384.1"/>
</dbReference>
<gene>
    <name evidence="2" type="ORF">Thini_2495</name>
</gene>
<protein>
    <submittedName>
        <fullName evidence="2">Mobile mystery protein A</fullName>
    </submittedName>
</protein>
<dbReference type="SMART" id="SM00530">
    <property type="entry name" value="HTH_XRE"/>
    <property type="match status" value="1"/>
</dbReference>
<keyword evidence="3" id="KW-1185">Reference proteome</keyword>
<dbReference type="NCBIfam" id="TIGR02612">
    <property type="entry name" value="mob_myst_A"/>
    <property type="match status" value="1"/>
</dbReference>
<dbReference type="InterPro" id="IPR010982">
    <property type="entry name" value="Lambda_DNA-bd_dom_sf"/>
</dbReference>
<dbReference type="InterPro" id="IPR001387">
    <property type="entry name" value="Cro/C1-type_HTH"/>
</dbReference>
<sequence>MKQAFRELKLQQTSTALEKWRNVGLPSRPASGWIRSIREALGMTSVALAKRLRITDAGVRNLEKAEADDAITLASLRKLAEALDCELKYALIPRQSLEDMLQQRAEQLARERVLPVAHSMMLEDQAVYQAFTDKQIKQLAKELLEGSRRELWK</sequence>
<dbReference type="SUPFAM" id="SSF47413">
    <property type="entry name" value="lambda repressor-like DNA-binding domains"/>
    <property type="match status" value="1"/>
</dbReference>
<dbReference type="GO" id="GO:0003677">
    <property type="term" value="F:DNA binding"/>
    <property type="evidence" value="ECO:0007669"/>
    <property type="project" value="InterPro"/>
</dbReference>
<proteinExistence type="predicted"/>